<dbReference type="Gene3D" id="3.40.50.300">
    <property type="entry name" value="P-loop containing nucleotide triphosphate hydrolases"/>
    <property type="match status" value="1"/>
</dbReference>
<gene>
    <name evidence="2" type="ORF">S01H1_58492</name>
</gene>
<sequence length="98" mass="11317">MRSLVVNLYGGPGTGKSTTAAHLFALLKIDDLLRVELCREYAKGVVYEDRLYLLEDQLYIFAKQNRKMARLNGKVEFIITDSPLLMSYHYSGYDPFYK</sequence>
<reference evidence="2" key="1">
    <citation type="journal article" date="2014" name="Front. Microbiol.">
        <title>High frequency of phylogenetically diverse reductive dehalogenase-homologous genes in deep subseafloor sedimentary metagenomes.</title>
        <authorList>
            <person name="Kawai M."/>
            <person name="Futagami T."/>
            <person name="Toyoda A."/>
            <person name="Takaki Y."/>
            <person name="Nishi S."/>
            <person name="Hori S."/>
            <person name="Arai W."/>
            <person name="Tsubouchi T."/>
            <person name="Morono Y."/>
            <person name="Uchiyama I."/>
            <person name="Ito T."/>
            <person name="Fujiyama A."/>
            <person name="Inagaki F."/>
            <person name="Takami H."/>
        </authorList>
    </citation>
    <scope>NUCLEOTIDE SEQUENCE</scope>
    <source>
        <strain evidence="2">Expedition CK06-06</strain>
    </source>
</reference>
<accession>X0W9Z7</accession>
<name>X0W9Z7_9ZZZZ</name>
<evidence type="ECO:0000259" key="1">
    <source>
        <dbReference type="Pfam" id="PF13521"/>
    </source>
</evidence>
<dbReference type="EMBL" id="BARS01038212">
    <property type="protein sequence ID" value="GAG20037.1"/>
    <property type="molecule type" value="Genomic_DNA"/>
</dbReference>
<dbReference type="InterPro" id="IPR038727">
    <property type="entry name" value="NadR/Ttd14_AAA_dom"/>
</dbReference>
<dbReference type="InterPro" id="IPR027417">
    <property type="entry name" value="P-loop_NTPase"/>
</dbReference>
<protein>
    <recommendedName>
        <fullName evidence="1">NadR/Ttd14 AAA domain-containing protein</fullName>
    </recommendedName>
</protein>
<dbReference type="Pfam" id="PF13521">
    <property type="entry name" value="AAA_28"/>
    <property type="match status" value="1"/>
</dbReference>
<organism evidence="2">
    <name type="scientific">marine sediment metagenome</name>
    <dbReference type="NCBI Taxonomy" id="412755"/>
    <lineage>
        <taxon>unclassified sequences</taxon>
        <taxon>metagenomes</taxon>
        <taxon>ecological metagenomes</taxon>
    </lineage>
</organism>
<dbReference type="SUPFAM" id="SSF52540">
    <property type="entry name" value="P-loop containing nucleoside triphosphate hydrolases"/>
    <property type="match status" value="1"/>
</dbReference>
<evidence type="ECO:0000313" key="2">
    <source>
        <dbReference type="EMBL" id="GAG20037.1"/>
    </source>
</evidence>
<feature type="non-terminal residue" evidence="2">
    <location>
        <position position="98"/>
    </location>
</feature>
<feature type="domain" description="NadR/Ttd14 AAA" evidence="1">
    <location>
        <begin position="6"/>
        <end position="93"/>
    </location>
</feature>
<comment type="caution">
    <text evidence="2">The sequence shown here is derived from an EMBL/GenBank/DDBJ whole genome shotgun (WGS) entry which is preliminary data.</text>
</comment>
<proteinExistence type="predicted"/>
<dbReference type="AlphaFoldDB" id="X0W9Z7"/>